<reference evidence="3 4" key="1">
    <citation type="submission" date="2020-08" db="EMBL/GenBank/DDBJ databases">
        <title>A Genomic Blueprint of the Chicken Gut Microbiome.</title>
        <authorList>
            <person name="Gilroy R."/>
            <person name="Ravi A."/>
            <person name="Getino M."/>
            <person name="Pursley I."/>
            <person name="Horton D.L."/>
            <person name="Alikhan N.-F."/>
            <person name="Baker D."/>
            <person name="Gharbi K."/>
            <person name="Hall N."/>
            <person name="Watson M."/>
            <person name="Adriaenssens E.M."/>
            <person name="Foster-Nyarko E."/>
            <person name="Jarju S."/>
            <person name="Secka A."/>
            <person name="Antonio M."/>
            <person name="Oren A."/>
            <person name="Chaudhuri R."/>
            <person name="La Ragione R.M."/>
            <person name="Hildebrand F."/>
            <person name="Pallen M.J."/>
        </authorList>
    </citation>
    <scope>NUCLEOTIDE SEQUENCE [LARGE SCALE GENOMIC DNA]</scope>
    <source>
        <strain evidence="3 4">Sa1BUA8</strain>
    </source>
</reference>
<dbReference type="InterPro" id="IPR029044">
    <property type="entry name" value="Nucleotide-diphossugar_trans"/>
</dbReference>
<comment type="caution">
    <text evidence="3">The sequence shown here is derived from an EMBL/GenBank/DDBJ whole genome shotgun (WGS) entry which is preliminary data.</text>
</comment>
<evidence type="ECO:0000256" key="1">
    <source>
        <dbReference type="SAM" id="MobiDB-lite"/>
    </source>
</evidence>
<evidence type="ECO:0000313" key="3">
    <source>
        <dbReference type="EMBL" id="MBE7699691.1"/>
    </source>
</evidence>
<dbReference type="InterPro" id="IPR050834">
    <property type="entry name" value="Glycosyltransf_2"/>
</dbReference>
<feature type="compositionally biased region" description="Low complexity" evidence="1">
    <location>
        <begin position="254"/>
        <end position="281"/>
    </location>
</feature>
<organism evidence="3 4">
    <name type="scientific">Oerskovia douganii</name>
    <dbReference type="NCBI Taxonomy" id="2762210"/>
    <lineage>
        <taxon>Bacteria</taxon>
        <taxon>Bacillati</taxon>
        <taxon>Actinomycetota</taxon>
        <taxon>Actinomycetes</taxon>
        <taxon>Micrococcales</taxon>
        <taxon>Cellulomonadaceae</taxon>
        <taxon>Oerskovia</taxon>
    </lineage>
</organism>
<proteinExistence type="predicted"/>
<dbReference type="RefSeq" id="WP_193718978.1">
    <property type="nucleotide sequence ID" value="NZ_JACSPN010000004.1"/>
</dbReference>
<dbReference type="PANTHER" id="PTHR43685">
    <property type="entry name" value="GLYCOSYLTRANSFERASE"/>
    <property type="match status" value="1"/>
</dbReference>
<dbReference type="PANTHER" id="PTHR43685:SF12">
    <property type="entry name" value="GLYCOSYL TRANSFERASE FAMILY 2"/>
    <property type="match status" value="1"/>
</dbReference>
<keyword evidence="4" id="KW-1185">Reference proteome</keyword>
<dbReference type="Proteomes" id="UP000822993">
    <property type="component" value="Unassembled WGS sequence"/>
</dbReference>
<dbReference type="AlphaFoldDB" id="A0A9D5U8X7"/>
<dbReference type="InterPro" id="IPR001173">
    <property type="entry name" value="Glyco_trans_2-like"/>
</dbReference>
<protein>
    <submittedName>
        <fullName evidence="3">Glycosyltransferase</fullName>
    </submittedName>
</protein>
<feature type="region of interest" description="Disordered" evidence="1">
    <location>
        <begin position="250"/>
        <end position="292"/>
    </location>
</feature>
<evidence type="ECO:0000313" key="4">
    <source>
        <dbReference type="Proteomes" id="UP000822993"/>
    </source>
</evidence>
<gene>
    <name evidence="3" type="ORF">H9623_05120</name>
</gene>
<feature type="domain" description="Glycosyltransferase 2-like" evidence="2">
    <location>
        <begin position="14"/>
        <end position="175"/>
    </location>
</feature>
<dbReference type="EMBL" id="JACSPN010000004">
    <property type="protein sequence ID" value="MBE7699691.1"/>
    <property type="molecule type" value="Genomic_DNA"/>
</dbReference>
<dbReference type="Gene3D" id="3.90.550.10">
    <property type="entry name" value="Spore Coat Polysaccharide Biosynthesis Protein SpsA, Chain A"/>
    <property type="match status" value="1"/>
</dbReference>
<dbReference type="SUPFAM" id="SSF53448">
    <property type="entry name" value="Nucleotide-diphospho-sugar transferases"/>
    <property type="match status" value="1"/>
</dbReference>
<sequence length="361" mass="38438">MSTPTGAGARPELSVIIPAYDAEATLGVQLGALLAQRPAWPWEVIVSDNGSSDGTRRLVAEWTERMPELRLVDASARRGPSAARNIAVAQARSEALAFCDADDMVADGWVEAVHRALSEHEFVAGPFEGARLNAGLTSAVSWTAQTDRLTVKPGLEQFVTAGSGNMGVRTAVFDEVGGFYEGARTAEDDDFCIRVQLAGHDLVFDRDIVLHVRRRDGLRNIARQSFAYGAGERWLSRRYALLYAQAPQHAGGDPATAAPSSEAAGAEVTGGAAGTTATGAGSTTGTGTGSRVSALARRGRTFVVRGASFARKAVRKASTVRRPGDLSDLVWRLSWDAGWRFGRIPEAPPIVPPPSWRRDAT</sequence>
<name>A0A9D5U8X7_9CELL</name>
<evidence type="ECO:0000259" key="2">
    <source>
        <dbReference type="Pfam" id="PF00535"/>
    </source>
</evidence>
<accession>A0A9D5U8X7</accession>
<dbReference type="Pfam" id="PF00535">
    <property type="entry name" value="Glycos_transf_2"/>
    <property type="match status" value="1"/>
</dbReference>